<evidence type="ECO:0000256" key="1">
    <source>
        <dbReference type="SAM" id="MobiDB-lite"/>
    </source>
</evidence>
<name>G0TVE7_TRYVY</name>
<feature type="region of interest" description="Disordered" evidence="1">
    <location>
        <begin position="139"/>
        <end position="163"/>
    </location>
</feature>
<feature type="region of interest" description="Disordered" evidence="1">
    <location>
        <begin position="581"/>
        <end position="606"/>
    </location>
</feature>
<dbReference type="VEuPathDB" id="TriTrypDB:TvY486_0501220"/>
<dbReference type="EMBL" id="HE573021">
    <property type="protein sequence ID" value="CCC47913.1"/>
    <property type="molecule type" value="Genomic_DNA"/>
</dbReference>
<accession>G0TVE7</accession>
<proteinExistence type="predicted"/>
<organism evidence="2">
    <name type="scientific">Trypanosoma vivax (strain Y486)</name>
    <dbReference type="NCBI Taxonomy" id="1055687"/>
    <lineage>
        <taxon>Eukaryota</taxon>
        <taxon>Discoba</taxon>
        <taxon>Euglenozoa</taxon>
        <taxon>Kinetoplastea</taxon>
        <taxon>Metakinetoplastina</taxon>
        <taxon>Trypanosomatida</taxon>
        <taxon>Trypanosomatidae</taxon>
        <taxon>Trypanosoma</taxon>
        <taxon>Duttonella</taxon>
    </lineage>
</organism>
<evidence type="ECO:0000313" key="2">
    <source>
        <dbReference type="EMBL" id="CCC47913.1"/>
    </source>
</evidence>
<protein>
    <submittedName>
        <fullName evidence="2">Uncharacterized protein</fullName>
    </submittedName>
</protein>
<gene>
    <name evidence="2" type="ORF">TVY486_0501220</name>
</gene>
<sequence length="606" mass="67878">MWHRFPLLKEAQLPSRARVRLLTYPMALSQPNATVPLVQRCAKVRQRNPENQVDSSNALSHLSCSVKVRATPTASQYEREFRRGTHLSYPYRWLRQPDELCVAQLRRCRDVNRINSYVVTYKFDDPQWTPFLLPEVTLRRGGGGETPSQSVEGEGHGSGGGGSGSSSCRQCDKNCVHINHNKLITLECMARHANYSLRHIVQKGHGVYLIHHAQHSILQPKGVIEQSFVTCSFGIRGERLRTDIVHVGPIYSEDILDVRLNDPGTHVRCCFDFQRQGVRRGVVAVSQVEGYGTWFQRKPMLWQRSRRIGALQSQLGAFAYDLAAPGEVGKRHDYEVSLLAPHMKFFNEGMSGAEAIGVIASSQVAQNERLYLGEFEAPAITALDAVHQLSHALALRCKLVAPFNLKGEHLSGVVPDSTGEVKGNALREPDEMETLLPLSWATRTPPPYVPLESDLPFKLQMSRPSVITCERESYALPTGGTVGSPFVHGAPLVMFEYNVHQGVDHYVFDDAPSARPMKWWSQKSNLPYSGYMYFVRSNQLHRVVPSEEIPNPLEPASSRVPLHRIVPPTKVVQQRLRRYKRRLQERGVKQGSKGDGGASSANKEGC</sequence>
<reference evidence="2" key="1">
    <citation type="journal article" date="2012" name="Proc. Natl. Acad. Sci. U.S.A.">
        <title>Antigenic diversity is generated by distinct evolutionary mechanisms in African trypanosome species.</title>
        <authorList>
            <person name="Jackson A.P."/>
            <person name="Berry A."/>
            <person name="Aslett M."/>
            <person name="Allison H.C."/>
            <person name="Burton P."/>
            <person name="Vavrova-Anderson J."/>
            <person name="Brown R."/>
            <person name="Browne H."/>
            <person name="Corton N."/>
            <person name="Hauser H."/>
            <person name="Gamble J."/>
            <person name="Gilderthorp R."/>
            <person name="Marcello L."/>
            <person name="McQuillan J."/>
            <person name="Otto T.D."/>
            <person name="Quail M.A."/>
            <person name="Sanders M.J."/>
            <person name="van Tonder A."/>
            <person name="Ginger M.L."/>
            <person name="Field M.C."/>
            <person name="Barry J.D."/>
            <person name="Hertz-Fowler C."/>
            <person name="Berriman M."/>
        </authorList>
    </citation>
    <scope>NUCLEOTIDE SEQUENCE</scope>
    <source>
        <strain evidence="2">Y486</strain>
    </source>
</reference>
<dbReference type="AlphaFoldDB" id="G0TVE7"/>